<gene>
    <name evidence="2" type="ORF">Chro_5839</name>
</gene>
<name>K9U988_CHRTP</name>
<keyword evidence="1" id="KW-0472">Membrane</keyword>
<dbReference type="AlphaFoldDB" id="K9U988"/>
<sequence>MDASTSTLHVFFALSFSSTFAVALLATYWHFTNKQTAKRQFSRLAN</sequence>
<evidence type="ECO:0000313" key="3">
    <source>
        <dbReference type="Proteomes" id="UP000010384"/>
    </source>
</evidence>
<keyword evidence="3" id="KW-1185">Reference proteome</keyword>
<organism evidence="2 3">
    <name type="scientific">Chroococcidiopsis thermalis (strain PCC 7203)</name>
    <dbReference type="NCBI Taxonomy" id="251229"/>
    <lineage>
        <taxon>Bacteria</taxon>
        <taxon>Bacillati</taxon>
        <taxon>Cyanobacteriota</taxon>
        <taxon>Cyanophyceae</taxon>
        <taxon>Chroococcidiopsidales</taxon>
        <taxon>Chroococcidiopsidaceae</taxon>
        <taxon>Chroococcidiopsis</taxon>
    </lineage>
</organism>
<protein>
    <submittedName>
        <fullName evidence="2">Uncharacterized protein</fullName>
    </submittedName>
</protein>
<dbReference type="EMBL" id="CP003598">
    <property type="protein sequence ID" value="AFY91178.1"/>
    <property type="molecule type" value="Genomic_DNA"/>
</dbReference>
<accession>K9U988</accession>
<dbReference type="RefSeq" id="WP_015163115.1">
    <property type="nucleotide sequence ID" value="NC_019699.1"/>
</dbReference>
<geneLocation type="plasmid" evidence="2 3">
    <name>pCHRO.01</name>
</geneLocation>
<dbReference type="InParanoid" id="K9U988"/>
<evidence type="ECO:0000313" key="2">
    <source>
        <dbReference type="EMBL" id="AFY91178.1"/>
    </source>
</evidence>
<reference evidence="2 3" key="1">
    <citation type="submission" date="2012-06" db="EMBL/GenBank/DDBJ databases">
        <title>Finished plasmid 1 of genome of Chroococcidiopsis thermalis PCC 7203.</title>
        <authorList>
            <consortium name="US DOE Joint Genome Institute"/>
            <person name="Gugger M."/>
            <person name="Coursin T."/>
            <person name="Rippka R."/>
            <person name="Tandeau De Marsac N."/>
            <person name="Huntemann M."/>
            <person name="Wei C.-L."/>
            <person name="Han J."/>
            <person name="Detter J.C."/>
            <person name="Han C."/>
            <person name="Tapia R."/>
            <person name="Davenport K."/>
            <person name="Daligault H."/>
            <person name="Erkkila T."/>
            <person name="Gu W."/>
            <person name="Munk A.C.C."/>
            <person name="Teshima H."/>
            <person name="Xu Y."/>
            <person name="Chain P."/>
            <person name="Chen A."/>
            <person name="Krypides N."/>
            <person name="Mavromatis K."/>
            <person name="Markowitz V."/>
            <person name="Szeto E."/>
            <person name="Ivanova N."/>
            <person name="Mikhailova N."/>
            <person name="Ovchinnikova G."/>
            <person name="Pagani I."/>
            <person name="Pati A."/>
            <person name="Goodwin L."/>
            <person name="Peters L."/>
            <person name="Pitluck S."/>
            <person name="Woyke T."/>
            <person name="Kerfeld C."/>
        </authorList>
    </citation>
    <scope>NUCLEOTIDE SEQUENCE [LARGE SCALE GENOMIC DNA]</scope>
    <source>
        <strain evidence="2 3">PCC 7203</strain>
        <plasmid evidence="2 3">pCHRO.01</plasmid>
    </source>
</reference>
<dbReference type="KEGG" id="cthe:Chro_5839"/>
<evidence type="ECO:0000256" key="1">
    <source>
        <dbReference type="SAM" id="Phobius"/>
    </source>
</evidence>
<feature type="transmembrane region" description="Helical" evidence="1">
    <location>
        <begin position="6"/>
        <end position="31"/>
    </location>
</feature>
<dbReference type="HOGENOM" id="CLU_3181772_0_0_3"/>
<keyword evidence="1" id="KW-0812">Transmembrane</keyword>
<keyword evidence="1" id="KW-1133">Transmembrane helix</keyword>
<dbReference type="Proteomes" id="UP000010384">
    <property type="component" value="Plasmid pCHRO.01"/>
</dbReference>
<proteinExistence type="predicted"/>
<keyword evidence="2" id="KW-0614">Plasmid</keyword>